<keyword evidence="4" id="KW-0804">Transcription</keyword>
<dbReference type="EMBL" id="MUJZ01060512">
    <property type="protein sequence ID" value="OTF71538.1"/>
    <property type="molecule type" value="Genomic_DNA"/>
</dbReference>
<proteinExistence type="inferred from homology"/>
<keyword evidence="13" id="KW-1185">Reference proteome</keyword>
<evidence type="ECO:0000313" key="13">
    <source>
        <dbReference type="Proteomes" id="UP000194236"/>
    </source>
</evidence>
<evidence type="ECO:0000256" key="3">
    <source>
        <dbReference type="ARBA" id="ARBA00022478"/>
    </source>
</evidence>
<dbReference type="CDD" id="cd06926">
    <property type="entry name" value="RNAP_II_RPB11"/>
    <property type="match status" value="1"/>
</dbReference>
<dbReference type="Pfam" id="PF13656">
    <property type="entry name" value="RNA_pol_L_2"/>
    <property type="match status" value="1"/>
</dbReference>
<evidence type="ECO:0000256" key="9">
    <source>
        <dbReference type="ARBA" id="ARBA00081587"/>
    </source>
</evidence>
<dbReference type="HAMAP" id="MF_00261">
    <property type="entry name" value="RNApol_arch_Rpo11"/>
    <property type="match status" value="1"/>
</dbReference>
<comment type="subcellular location">
    <subcellularLocation>
        <location evidence="1">Nucleus</location>
    </subcellularLocation>
</comment>
<comment type="subunit">
    <text evidence="2">Component of the RNA polymerase II (Pol II) complex consisting of 12 subunits.</text>
</comment>
<feature type="domain" description="DNA-directed RNA polymerase RBP11-like dimerisation" evidence="11">
    <location>
        <begin position="31"/>
        <end position="103"/>
    </location>
</feature>
<keyword evidence="5" id="KW-0539">Nucleus</keyword>
<evidence type="ECO:0000256" key="10">
    <source>
        <dbReference type="SAM" id="Coils"/>
    </source>
</evidence>
<dbReference type="InterPro" id="IPR036603">
    <property type="entry name" value="RBP11-like"/>
</dbReference>
<evidence type="ECO:0000256" key="7">
    <source>
        <dbReference type="ARBA" id="ARBA00025751"/>
    </source>
</evidence>
<evidence type="ECO:0000256" key="6">
    <source>
        <dbReference type="ARBA" id="ARBA00025149"/>
    </source>
</evidence>
<reference evidence="12 13" key="1">
    <citation type="submission" date="2017-03" db="EMBL/GenBank/DDBJ databases">
        <title>Genome Survey of Euroglyphus maynei.</title>
        <authorList>
            <person name="Arlian L.G."/>
            <person name="Morgan M.S."/>
            <person name="Rider S.D."/>
        </authorList>
    </citation>
    <scope>NUCLEOTIDE SEQUENCE [LARGE SCALE GENOMIC DNA]</scope>
    <source>
        <strain evidence="12">Arlian Lab</strain>
        <tissue evidence="12">Whole body</tissue>
    </source>
</reference>
<dbReference type="PANTHER" id="PTHR13946:SF16">
    <property type="entry name" value="DNA-DIRECTED RNA POLYMERASE II SUBUNIT RPB11"/>
    <property type="match status" value="1"/>
</dbReference>
<dbReference type="InterPro" id="IPR008193">
    <property type="entry name" value="RNA_pol_Rpb11_13-16kDa_CS"/>
</dbReference>
<dbReference type="GO" id="GO:0003899">
    <property type="term" value="F:DNA-directed RNA polymerase activity"/>
    <property type="evidence" value="ECO:0007669"/>
    <property type="project" value="InterPro"/>
</dbReference>
<gene>
    <name evidence="12" type="ORF">BLA29_003525</name>
</gene>
<dbReference type="AlphaFoldDB" id="A0A1Y3AUS8"/>
<accession>A0A1Y3AUS8</accession>
<evidence type="ECO:0000256" key="4">
    <source>
        <dbReference type="ARBA" id="ARBA00023163"/>
    </source>
</evidence>
<dbReference type="GO" id="GO:0003677">
    <property type="term" value="F:DNA binding"/>
    <property type="evidence" value="ECO:0007669"/>
    <property type="project" value="InterPro"/>
</dbReference>
<dbReference type="SUPFAM" id="SSF55257">
    <property type="entry name" value="RBP11-like subunits of RNA polymerase"/>
    <property type="match status" value="1"/>
</dbReference>
<dbReference type="OrthoDB" id="10248581at2759"/>
<keyword evidence="3 12" id="KW-0240">DNA-directed RNA polymerase</keyword>
<sequence length="117" mass="13555">MNAPPSFESFLLFKGEKKVTIEKDTKVPNACIFTVSKEDHTLGNLIRMQLLKDPKVIFAGYKVPHPLQHEFILRIQTTPDYSPQESLMNAIKDLISEMSLLEERFREAIRERTEGYD</sequence>
<keyword evidence="10" id="KW-0175">Coiled coil</keyword>
<dbReference type="InterPro" id="IPR009025">
    <property type="entry name" value="RBP11-like_dimer"/>
</dbReference>
<evidence type="ECO:0000256" key="5">
    <source>
        <dbReference type="ARBA" id="ARBA00023242"/>
    </source>
</evidence>
<name>A0A1Y3AUS8_EURMA</name>
<dbReference type="InterPro" id="IPR022905">
    <property type="entry name" value="Rpo11-like"/>
</dbReference>
<feature type="coiled-coil region" evidence="10">
    <location>
        <begin position="84"/>
        <end position="111"/>
    </location>
</feature>
<dbReference type="PROSITE" id="PS01154">
    <property type="entry name" value="RNA_POL_L_13KD"/>
    <property type="match status" value="1"/>
</dbReference>
<evidence type="ECO:0000313" key="12">
    <source>
        <dbReference type="EMBL" id="OTF71538.1"/>
    </source>
</evidence>
<evidence type="ECO:0000259" key="11">
    <source>
        <dbReference type="Pfam" id="PF13656"/>
    </source>
</evidence>
<dbReference type="PANTHER" id="PTHR13946">
    <property type="entry name" value="DNA-DIRECTED RNA POLYMERASE I,II,III"/>
    <property type="match status" value="1"/>
</dbReference>
<organism evidence="12 13">
    <name type="scientific">Euroglyphus maynei</name>
    <name type="common">Mayne's house dust mite</name>
    <dbReference type="NCBI Taxonomy" id="6958"/>
    <lineage>
        <taxon>Eukaryota</taxon>
        <taxon>Metazoa</taxon>
        <taxon>Ecdysozoa</taxon>
        <taxon>Arthropoda</taxon>
        <taxon>Chelicerata</taxon>
        <taxon>Arachnida</taxon>
        <taxon>Acari</taxon>
        <taxon>Acariformes</taxon>
        <taxon>Sarcoptiformes</taxon>
        <taxon>Astigmata</taxon>
        <taxon>Psoroptidia</taxon>
        <taxon>Analgoidea</taxon>
        <taxon>Pyroglyphidae</taxon>
        <taxon>Pyroglyphinae</taxon>
        <taxon>Euroglyphus</taxon>
    </lineage>
</organism>
<evidence type="ECO:0000256" key="2">
    <source>
        <dbReference type="ARBA" id="ARBA00011730"/>
    </source>
</evidence>
<dbReference type="FunFam" id="3.30.1360.10:FF:000003">
    <property type="entry name" value="DNA-directed RNA polymerase II subunit RPB11"/>
    <property type="match status" value="1"/>
</dbReference>
<comment type="function">
    <text evidence="6">DNA-dependent RNA polymerase catalyzes the transcription of DNA into RNA using the four ribonucleoside triphosphates as substrates. Component of RNA polymerase II which synthesizes mRNA precursors and many functional non-coding RNAs. Pol II is the central component of the basal RNA polymerase II transcription machinery. It is composed of mobile elements that move relative to each other. RPB11 is part of the core element with the central large cleft.</text>
</comment>
<dbReference type="GO" id="GO:0005665">
    <property type="term" value="C:RNA polymerase II, core complex"/>
    <property type="evidence" value="ECO:0007669"/>
    <property type="project" value="InterPro"/>
</dbReference>
<protein>
    <recommendedName>
        <fullName evidence="8">DNA-directed RNA polymerase II subunit RPB11</fullName>
    </recommendedName>
    <alternativeName>
        <fullName evidence="9">DNA-directed RNA polymerase II subunit J</fullName>
    </alternativeName>
</protein>
<dbReference type="Gene3D" id="3.30.1360.10">
    <property type="entry name" value="RNA polymerase, RBP11-like subunit"/>
    <property type="match status" value="1"/>
</dbReference>
<comment type="caution">
    <text evidence="12">The sequence shown here is derived from an EMBL/GenBank/DDBJ whole genome shotgun (WGS) entry which is preliminary data.</text>
</comment>
<comment type="similarity">
    <text evidence="7">Belongs to the archaeal Rpo11/eukaryotic RPB11/RPC19 RNA polymerase subunit family.</text>
</comment>
<dbReference type="GO" id="GO:0006366">
    <property type="term" value="P:transcription by RNA polymerase II"/>
    <property type="evidence" value="ECO:0007669"/>
    <property type="project" value="InterPro"/>
</dbReference>
<dbReference type="GO" id="GO:0046983">
    <property type="term" value="F:protein dimerization activity"/>
    <property type="evidence" value="ECO:0007669"/>
    <property type="project" value="InterPro"/>
</dbReference>
<evidence type="ECO:0000256" key="8">
    <source>
        <dbReference type="ARBA" id="ARBA00067485"/>
    </source>
</evidence>
<dbReference type="InterPro" id="IPR037685">
    <property type="entry name" value="RBP11"/>
</dbReference>
<dbReference type="Proteomes" id="UP000194236">
    <property type="component" value="Unassembled WGS sequence"/>
</dbReference>
<evidence type="ECO:0000256" key="1">
    <source>
        <dbReference type="ARBA" id="ARBA00004123"/>
    </source>
</evidence>